<protein>
    <submittedName>
        <fullName evidence="3">Uncharacterized protein</fullName>
    </submittedName>
</protein>
<feature type="compositionally biased region" description="Pro residues" evidence="2">
    <location>
        <begin position="182"/>
        <end position="196"/>
    </location>
</feature>
<comment type="caution">
    <text evidence="3">The sequence shown here is derived from an EMBL/GenBank/DDBJ whole genome shotgun (WGS) entry which is preliminary data.</text>
</comment>
<dbReference type="Proteomes" id="UP000191522">
    <property type="component" value="Unassembled WGS sequence"/>
</dbReference>
<dbReference type="EMBL" id="MDYL01000017">
    <property type="protein sequence ID" value="OQD73030.1"/>
    <property type="molecule type" value="Genomic_DNA"/>
</dbReference>
<keyword evidence="1" id="KW-0175">Coiled coil</keyword>
<name>A0A1V6P7Q9_PENDC</name>
<gene>
    <name evidence="3" type="ORF">PENDEC_c017G04938</name>
</gene>
<evidence type="ECO:0000313" key="3">
    <source>
        <dbReference type="EMBL" id="OQD73030.1"/>
    </source>
</evidence>
<proteinExistence type="predicted"/>
<evidence type="ECO:0000256" key="2">
    <source>
        <dbReference type="SAM" id="MobiDB-lite"/>
    </source>
</evidence>
<feature type="region of interest" description="Disordered" evidence="2">
    <location>
        <begin position="1"/>
        <end position="286"/>
    </location>
</feature>
<feature type="compositionally biased region" description="Basic and acidic residues" evidence="2">
    <location>
        <begin position="93"/>
        <end position="119"/>
    </location>
</feature>
<dbReference type="AlphaFoldDB" id="A0A1V6P7Q9"/>
<sequence length="529" mass="58548">MTIPTRSNSVREPRKPPQTSNITRPATNITTSIGRPPSSRTNNSARPSSKLSPVEGFAKDNGAFTQGRTLLPQRRNISRDNGNDPGRAPCQPPERKLPQRGETSPKRESQSATEVDKQDPAVTTKASAPTRRQSLMRPSTLRAISTTRPNVSSSAKGSAPTARPPSPRKAPLRSPAQSTSTPRPPSPRKADMPPPSQRLMRSASLRQAPGTGSKPPPAVRGHTRHRSQLVPSGAKPIQPDSTPTAQKSRPQFSSYQQQYSPKKPTKPPTPNPGAGPEPGSLLIPTSWPDISAMQTELLQLSLFHTNSLQRHNDWKSESEAHLRSKYDSVAGQYRSILGDEEMRQSQLNAQALNGWLKNCHNHRGSHDFSAQIQILSQILQEISDLVTSGMSGRYSQAVKTFELWLEQARLVQRDREYSGDGISFVDPLDQTWKEELYALHAKLELCQRQLQSLDILGFGEVERLEQSALTRVTRGMADSIQLMIQEINAMRTLEAELVRSERELVSQLVEGLTIPRDMSAPRVGIWTRT</sequence>
<feature type="compositionally biased region" description="Pro residues" evidence="2">
    <location>
        <begin position="266"/>
        <end position="275"/>
    </location>
</feature>
<dbReference type="OMA" id="WKDECAG"/>
<feature type="compositionally biased region" description="Low complexity" evidence="2">
    <location>
        <begin position="253"/>
        <end position="262"/>
    </location>
</feature>
<dbReference type="OrthoDB" id="5429993at2759"/>
<feature type="coiled-coil region" evidence="1">
    <location>
        <begin position="483"/>
        <end position="510"/>
    </location>
</feature>
<feature type="compositionally biased region" description="Polar residues" evidence="2">
    <location>
        <begin position="17"/>
        <end position="51"/>
    </location>
</feature>
<evidence type="ECO:0000256" key="1">
    <source>
        <dbReference type="SAM" id="Coils"/>
    </source>
</evidence>
<feature type="compositionally biased region" description="Polar residues" evidence="2">
    <location>
        <begin position="239"/>
        <end position="252"/>
    </location>
</feature>
<accession>A0A1V6P7Q9</accession>
<organism evidence="3 4">
    <name type="scientific">Penicillium decumbens</name>
    <dbReference type="NCBI Taxonomy" id="69771"/>
    <lineage>
        <taxon>Eukaryota</taxon>
        <taxon>Fungi</taxon>
        <taxon>Dikarya</taxon>
        <taxon>Ascomycota</taxon>
        <taxon>Pezizomycotina</taxon>
        <taxon>Eurotiomycetes</taxon>
        <taxon>Eurotiomycetidae</taxon>
        <taxon>Eurotiales</taxon>
        <taxon>Aspergillaceae</taxon>
        <taxon>Penicillium</taxon>
    </lineage>
</organism>
<dbReference type="STRING" id="69771.A0A1V6P7Q9"/>
<keyword evidence="4" id="KW-1185">Reference proteome</keyword>
<reference evidence="4" key="1">
    <citation type="journal article" date="2017" name="Nat. Microbiol.">
        <title>Global analysis of biosynthetic gene clusters reveals vast potential of secondary metabolite production in Penicillium species.</title>
        <authorList>
            <person name="Nielsen J.C."/>
            <person name="Grijseels S."/>
            <person name="Prigent S."/>
            <person name="Ji B."/>
            <person name="Dainat J."/>
            <person name="Nielsen K.F."/>
            <person name="Frisvad J.C."/>
            <person name="Workman M."/>
            <person name="Nielsen J."/>
        </authorList>
    </citation>
    <scope>NUCLEOTIDE SEQUENCE [LARGE SCALE GENOMIC DNA]</scope>
    <source>
        <strain evidence="4">IBT 11843</strain>
    </source>
</reference>
<feature type="compositionally biased region" description="Polar residues" evidence="2">
    <location>
        <begin position="124"/>
        <end position="156"/>
    </location>
</feature>
<evidence type="ECO:0000313" key="4">
    <source>
        <dbReference type="Proteomes" id="UP000191522"/>
    </source>
</evidence>